<dbReference type="InterPro" id="IPR050237">
    <property type="entry name" value="ATP-dep_AMP-bd_enzyme"/>
</dbReference>
<gene>
    <name evidence="3" type="ORF">MARPU_13905</name>
</gene>
<dbReference type="Pfam" id="PF00501">
    <property type="entry name" value="AMP-binding"/>
    <property type="match status" value="1"/>
</dbReference>
<evidence type="ECO:0000259" key="1">
    <source>
        <dbReference type="Pfam" id="PF00501"/>
    </source>
</evidence>
<evidence type="ECO:0000313" key="3">
    <source>
        <dbReference type="EMBL" id="AHF04823.1"/>
    </source>
</evidence>
<evidence type="ECO:0000313" key="4">
    <source>
        <dbReference type="Proteomes" id="UP000005275"/>
    </source>
</evidence>
<dbReference type="GO" id="GO:0016878">
    <property type="term" value="F:acid-thiol ligase activity"/>
    <property type="evidence" value="ECO:0007669"/>
    <property type="project" value="UniProtKB-ARBA"/>
</dbReference>
<dbReference type="Pfam" id="PF13193">
    <property type="entry name" value="AMP-binding_C"/>
    <property type="match status" value="1"/>
</dbReference>
<dbReference type="InterPro" id="IPR000873">
    <property type="entry name" value="AMP-dep_synth/lig_dom"/>
</dbReference>
<keyword evidence="3" id="KW-0436">Ligase</keyword>
<keyword evidence="4" id="KW-1185">Reference proteome</keyword>
<dbReference type="Proteomes" id="UP000005275">
    <property type="component" value="Chromosome"/>
</dbReference>
<dbReference type="PANTHER" id="PTHR43767:SF1">
    <property type="entry name" value="NONRIBOSOMAL PEPTIDE SYNTHASE PES1 (EUROFUNG)-RELATED"/>
    <property type="match status" value="1"/>
</dbReference>
<dbReference type="InterPro" id="IPR025110">
    <property type="entry name" value="AMP-bd_C"/>
</dbReference>
<proteinExistence type="predicted"/>
<reference evidence="3 4" key="1">
    <citation type="submission" date="2013-12" db="EMBL/GenBank/DDBJ databases">
        <authorList>
            <consortium name="DOE Joint Genome Institute"/>
            <person name="Bryant D.A."/>
            <person name="Huntemann M."/>
            <person name="Han J."/>
            <person name="Chen A."/>
            <person name="Kyrpides N."/>
            <person name="Mavromatis K."/>
            <person name="Markowitz V."/>
            <person name="Palaniappan K."/>
            <person name="Ivanova N."/>
            <person name="Schaumberg A."/>
            <person name="Pati A."/>
            <person name="Liolios K."/>
            <person name="Nordberg H.P."/>
            <person name="Cantor M.N."/>
            <person name="Hua S.X."/>
            <person name="Woyke T."/>
        </authorList>
    </citation>
    <scope>NUCLEOTIDE SEQUENCE [LARGE SCALE GENOMIC DNA]</scope>
    <source>
        <strain evidence="3 4">984</strain>
    </source>
</reference>
<dbReference type="PANTHER" id="PTHR43767">
    <property type="entry name" value="LONG-CHAIN-FATTY-ACID--COA LIGASE"/>
    <property type="match status" value="1"/>
</dbReference>
<dbReference type="InterPro" id="IPR042099">
    <property type="entry name" value="ANL_N_sf"/>
</dbReference>
<organism evidence="3 4">
    <name type="scientific">Marichromatium purpuratum 984</name>
    <dbReference type="NCBI Taxonomy" id="765910"/>
    <lineage>
        <taxon>Bacteria</taxon>
        <taxon>Pseudomonadati</taxon>
        <taxon>Pseudomonadota</taxon>
        <taxon>Gammaproteobacteria</taxon>
        <taxon>Chromatiales</taxon>
        <taxon>Chromatiaceae</taxon>
        <taxon>Marichromatium</taxon>
    </lineage>
</organism>
<protein>
    <submittedName>
        <fullName evidence="3">2-succinylbenzoate--CoA ligase</fullName>
    </submittedName>
</protein>
<dbReference type="Gene3D" id="3.40.50.12780">
    <property type="entry name" value="N-terminal domain of ligase-like"/>
    <property type="match status" value="1"/>
</dbReference>
<dbReference type="HOGENOM" id="CLU_000022_59_0_6"/>
<dbReference type="InterPro" id="IPR045851">
    <property type="entry name" value="AMP-bd_C_sf"/>
</dbReference>
<evidence type="ECO:0000259" key="2">
    <source>
        <dbReference type="Pfam" id="PF13193"/>
    </source>
</evidence>
<dbReference type="Gene3D" id="3.30.300.30">
    <property type="match status" value="1"/>
</dbReference>
<feature type="domain" description="AMP-dependent synthetase/ligase" evidence="1">
    <location>
        <begin position="138"/>
        <end position="335"/>
    </location>
</feature>
<sequence length="472" mass="49339">MSDALPHAPQGMPVRTRPPDFSAAPWCSGTGLALVCDDQRWDYDRLGAEVMARARLLRDQGLAAGELVLAPDAPALDLLLMQHALARLGAALFPYRVGLDPEARADLARLAAAEWHWDPLDARLERLGPGPGTHPTSPPALLIRTSGSSGGRIKAAMLGAEAVLASALGCNHSLGLGSADRWLCCLRTSHVGGIAIAYRCALAGAALVLHQGFAVERVAHDLDAHAITHLSLVPPMLARLLDHGVRPPASLRVVMVGGQALSPALAARALKAGWPLYVTYGMTETGSQIATSARLHAAPSPGRIGALLPGCAARGGKAEAPARLWLRGPVLMQGYANPERRPGEGLTDGWFETSDLGWIAAEGALWVQGRADDLRVIAGNNVSLARVEAVLAGAPGVTALAVVALEDPVWGHRLVAVYSGEASADELAVWCAGPLSGSERPRRWLRVAALPLLDSGKYDRVAIGSLARAGVG</sequence>
<dbReference type="STRING" id="765910.MARPU_13905"/>
<dbReference type="EMBL" id="CP007031">
    <property type="protein sequence ID" value="AHF04823.1"/>
    <property type="molecule type" value="Genomic_DNA"/>
</dbReference>
<accession>W0E5L2</accession>
<dbReference type="RefSeq" id="WP_005221244.1">
    <property type="nucleotide sequence ID" value="NZ_CP007031.1"/>
</dbReference>
<name>W0E5L2_MARPU</name>
<dbReference type="AlphaFoldDB" id="W0E5L2"/>
<dbReference type="KEGG" id="mpur:MARPU_13905"/>
<dbReference type="eggNOG" id="COG0318">
    <property type="taxonomic scope" value="Bacteria"/>
</dbReference>
<dbReference type="SUPFAM" id="SSF56801">
    <property type="entry name" value="Acetyl-CoA synthetase-like"/>
    <property type="match status" value="1"/>
</dbReference>
<feature type="domain" description="AMP-binding enzyme C-terminal" evidence="2">
    <location>
        <begin position="387"/>
        <end position="457"/>
    </location>
</feature>